<organism evidence="20 21">
    <name type="scientific">Lutimonas vermicola</name>
    <dbReference type="NCBI Taxonomy" id="414288"/>
    <lineage>
        <taxon>Bacteria</taxon>
        <taxon>Pseudomonadati</taxon>
        <taxon>Bacteroidota</taxon>
        <taxon>Flavobacteriia</taxon>
        <taxon>Flavobacteriales</taxon>
        <taxon>Flavobacteriaceae</taxon>
        <taxon>Lutimonas</taxon>
    </lineage>
</organism>
<evidence type="ECO:0000256" key="17">
    <source>
        <dbReference type="ARBA" id="ARBA00023264"/>
    </source>
</evidence>
<keyword evidence="17" id="KW-1208">Phospholipid metabolism</keyword>
<evidence type="ECO:0000256" key="14">
    <source>
        <dbReference type="ARBA" id="ARBA00023098"/>
    </source>
</evidence>
<feature type="transmembrane region" description="Helical" evidence="19">
    <location>
        <begin position="84"/>
        <end position="104"/>
    </location>
</feature>
<evidence type="ECO:0000256" key="9">
    <source>
        <dbReference type="ARBA" id="ARBA00022516"/>
    </source>
</evidence>
<evidence type="ECO:0000256" key="2">
    <source>
        <dbReference type="ARBA" id="ARBA00004651"/>
    </source>
</evidence>
<feature type="transmembrane region" description="Helical" evidence="19">
    <location>
        <begin position="212"/>
        <end position="232"/>
    </location>
</feature>
<gene>
    <name evidence="20" type="ORF">AABB81_00510</name>
</gene>
<evidence type="ECO:0000256" key="18">
    <source>
        <dbReference type="RuleBase" id="RU003938"/>
    </source>
</evidence>
<evidence type="ECO:0000256" key="19">
    <source>
        <dbReference type="SAM" id="Phobius"/>
    </source>
</evidence>
<keyword evidence="8" id="KW-1003">Cell membrane</keyword>
<evidence type="ECO:0000256" key="6">
    <source>
        <dbReference type="ARBA" id="ARBA00012487"/>
    </source>
</evidence>
<evidence type="ECO:0000256" key="13">
    <source>
        <dbReference type="ARBA" id="ARBA00022989"/>
    </source>
</evidence>
<evidence type="ECO:0000256" key="10">
    <source>
        <dbReference type="ARBA" id="ARBA00022679"/>
    </source>
</evidence>
<dbReference type="InterPro" id="IPR000374">
    <property type="entry name" value="PC_trans"/>
</dbReference>
<evidence type="ECO:0000256" key="4">
    <source>
        <dbReference type="ARBA" id="ARBA00005189"/>
    </source>
</evidence>
<dbReference type="RefSeq" id="WP_342157886.1">
    <property type="nucleotide sequence ID" value="NZ_JBCDNA010000001.1"/>
</dbReference>
<dbReference type="GO" id="GO:0004605">
    <property type="term" value="F:phosphatidate cytidylyltransferase activity"/>
    <property type="evidence" value="ECO:0007669"/>
    <property type="project" value="UniProtKB-EC"/>
</dbReference>
<dbReference type="Pfam" id="PF01148">
    <property type="entry name" value="CTP_transf_1"/>
    <property type="match status" value="1"/>
</dbReference>
<evidence type="ECO:0000313" key="20">
    <source>
        <dbReference type="EMBL" id="MEL4454358.1"/>
    </source>
</evidence>
<protein>
    <recommendedName>
        <fullName evidence="7 18">Phosphatidate cytidylyltransferase</fullName>
        <ecNumber evidence="6 18">2.7.7.41</ecNumber>
    </recommendedName>
</protein>
<accession>A0ABU9KVY9</accession>
<dbReference type="EMBL" id="JBCDNA010000001">
    <property type="protein sequence ID" value="MEL4454358.1"/>
    <property type="molecule type" value="Genomic_DNA"/>
</dbReference>
<keyword evidence="9" id="KW-0444">Lipid biosynthesis</keyword>
<evidence type="ECO:0000256" key="11">
    <source>
        <dbReference type="ARBA" id="ARBA00022692"/>
    </source>
</evidence>
<keyword evidence="10 18" id="KW-0808">Transferase</keyword>
<evidence type="ECO:0000313" key="21">
    <source>
        <dbReference type="Proteomes" id="UP001474120"/>
    </source>
</evidence>
<feature type="transmembrane region" description="Helical" evidence="19">
    <location>
        <begin position="12"/>
        <end position="41"/>
    </location>
</feature>
<comment type="pathway">
    <text evidence="3 18">Phospholipid metabolism; CDP-diacylglycerol biosynthesis; CDP-diacylglycerol from sn-glycerol 3-phosphate: step 3/3.</text>
</comment>
<keyword evidence="11 18" id="KW-0812">Transmembrane</keyword>
<proteinExistence type="inferred from homology"/>
<keyword evidence="21" id="KW-1185">Reference proteome</keyword>
<evidence type="ECO:0000256" key="1">
    <source>
        <dbReference type="ARBA" id="ARBA00001698"/>
    </source>
</evidence>
<keyword evidence="16" id="KW-0594">Phospholipid biosynthesis</keyword>
<dbReference type="PANTHER" id="PTHR46382">
    <property type="entry name" value="PHOSPHATIDATE CYTIDYLYLTRANSFERASE"/>
    <property type="match status" value="1"/>
</dbReference>
<comment type="similarity">
    <text evidence="5 18">Belongs to the CDS family.</text>
</comment>
<evidence type="ECO:0000256" key="12">
    <source>
        <dbReference type="ARBA" id="ARBA00022695"/>
    </source>
</evidence>
<evidence type="ECO:0000256" key="8">
    <source>
        <dbReference type="ARBA" id="ARBA00022475"/>
    </source>
</evidence>
<keyword evidence="12 18" id="KW-0548">Nucleotidyltransferase</keyword>
<evidence type="ECO:0000256" key="5">
    <source>
        <dbReference type="ARBA" id="ARBA00010185"/>
    </source>
</evidence>
<keyword evidence="15 19" id="KW-0472">Membrane</keyword>
<evidence type="ECO:0000256" key="7">
    <source>
        <dbReference type="ARBA" id="ARBA00019373"/>
    </source>
</evidence>
<comment type="caution">
    <text evidence="20">The sequence shown here is derived from an EMBL/GenBank/DDBJ whole genome shotgun (WGS) entry which is preliminary data.</text>
</comment>
<dbReference type="EC" id="2.7.7.41" evidence="6 18"/>
<feature type="transmembrane region" description="Helical" evidence="19">
    <location>
        <begin position="143"/>
        <end position="163"/>
    </location>
</feature>
<evidence type="ECO:0000256" key="16">
    <source>
        <dbReference type="ARBA" id="ARBA00023209"/>
    </source>
</evidence>
<comment type="pathway">
    <text evidence="4">Lipid metabolism.</text>
</comment>
<feature type="transmembrane region" description="Helical" evidence="19">
    <location>
        <begin position="53"/>
        <end position="72"/>
    </location>
</feature>
<name>A0ABU9KVY9_9FLAO</name>
<reference evidence="20 21" key="1">
    <citation type="submission" date="2024-04" db="EMBL/GenBank/DDBJ databases">
        <title>whole genome sequencing of Lutimonas vermicola strain IMCC1616.</title>
        <authorList>
            <person name="Bae S.S."/>
        </authorList>
    </citation>
    <scope>NUCLEOTIDE SEQUENCE [LARGE SCALE GENOMIC DNA]</scope>
    <source>
        <strain evidence="20 21">IMCC1616</strain>
    </source>
</reference>
<keyword evidence="13 19" id="KW-1133">Transmembrane helix</keyword>
<comment type="catalytic activity">
    <reaction evidence="1 18">
        <text>a 1,2-diacyl-sn-glycero-3-phosphate + CTP + H(+) = a CDP-1,2-diacyl-sn-glycerol + diphosphate</text>
        <dbReference type="Rhea" id="RHEA:16229"/>
        <dbReference type="ChEBI" id="CHEBI:15378"/>
        <dbReference type="ChEBI" id="CHEBI:33019"/>
        <dbReference type="ChEBI" id="CHEBI:37563"/>
        <dbReference type="ChEBI" id="CHEBI:58332"/>
        <dbReference type="ChEBI" id="CHEBI:58608"/>
        <dbReference type="EC" id="2.7.7.41"/>
    </reaction>
</comment>
<sequence length="273" mass="31031">MNNFTKRIIFGLLYAGLVVSSSVLGAVFFYSLFLVFMMICIYEFIRIIELNSIYPYLLGASVFLAAVISNNNLVVFEDDFSHKVILSIFIMLVYFTFILALVSSRKVARQYLGKNFLTLMYIAIPFSLLIKIPYLNFEGSFDTSIIIGIFILIWSNDVFAFLIGKNFGKHKLIERVSPNKTVEGFLGGFIFTFIAGYFVAKYCQSIQPVQWFTIAIIISIFGVFGDLIESMFKRQAKIKDSSNLLPGHGGFLDRLDSIIFATPFVFIYLFLTT</sequence>
<evidence type="ECO:0000256" key="3">
    <source>
        <dbReference type="ARBA" id="ARBA00005119"/>
    </source>
</evidence>
<dbReference type="PANTHER" id="PTHR46382:SF1">
    <property type="entry name" value="PHOSPHATIDATE CYTIDYLYLTRANSFERASE"/>
    <property type="match status" value="1"/>
</dbReference>
<feature type="transmembrane region" description="Helical" evidence="19">
    <location>
        <begin position="116"/>
        <end position="137"/>
    </location>
</feature>
<feature type="transmembrane region" description="Helical" evidence="19">
    <location>
        <begin position="184"/>
        <end position="200"/>
    </location>
</feature>
<comment type="subcellular location">
    <subcellularLocation>
        <location evidence="2">Cell membrane</location>
        <topology evidence="2">Multi-pass membrane protein</topology>
    </subcellularLocation>
</comment>
<dbReference type="Proteomes" id="UP001474120">
    <property type="component" value="Unassembled WGS sequence"/>
</dbReference>
<keyword evidence="14" id="KW-0443">Lipid metabolism</keyword>
<dbReference type="PROSITE" id="PS01315">
    <property type="entry name" value="CDS"/>
    <property type="match status" value="1"/>
</dbReference>
<evidence type="ECO:0000256" key="15">
    <source>
        <dbReference type="ARBA" id="ARBA00023136"/>
    </source>
</evidence>